<dbReference type="Proteomes" id="UP000199561">
    <property type="component" value="Unassembled WGS sequence"/>
</dbReference>
<accession>A0A1I4PJW2</accession>
<feature type="transmembrane region" description="Helical" evidence="1">
    <location>
        <begin position="107"/>
        <end position="127"/>
    </location>
</feature>
<keyword evidence="1" id="KW-1133">Transmembrane helix</keyword>
<evidence type="ECO:0000256" key="1">
    <source>
        <dbReference type="SAM" id="Phobius"/>
    </source>
</evidence>
<evidence type="ECO:0000313" key="4">
    <source>
        <dbReference type="Proteomes" id="UP000199561"/>
    </source>
</evidence>
<feature type="transmembrane region" description="Helical" evidence="1">
    <location>
        <begin position="279"/>
        <end position="303"/>
    </location>
</feature>
<keyword evidence="1" id="KW-0812">Transmembrane</keyword>
<dbReference type="Pfam" id="PF09925">
    <property type="entry name" value="DUF2157"/>
    <property type="match status" value="1"/>
</dbReference>
<reference evidence="3 4" key="1">
    <citation type="submission" date="2016-10" db="EMBL/GenBank/DDBJ databases">
        <authorList>
            <person name="de Groot N.N."/>
        </authorList>
    </citation>
    <scope>NUCLEOTIDE SEQUENCE [LARGE SCALE GENOMIC DNA]</scope>
    <source>
        <strain evidence="3 4">Nm146</strain>
    </source>
</reference>
<dbReference type="RefSeq" id="WP_090668195.1">
    <property type="nucleotide sequence ID" value="NZ_FOUF01000011.1"/>
</dbReference>
<dbReference type="EMBL" id="FOUF01000011">
    <property type="protein sequence ID" value="SFM28017.1"/>
    <property type="molecule type" value="Genomic_DNA"/>
</dbReference>
<feature type="transmembrane region" description="Helical" evidence="1">
    <location>
        <begin position="231"/>
        <end position="248"/>
    </location>
</feature>
<name>A0A1I4PJW2_9PROT</name>
<organism evidence="3 4">
    <name type="scientific">Nitrosomonas nitrosa</name>
    <dbReference type="NCBI Taxonomy" id="52442"/>
    <lineage>
        <taxon>Bacteria</taxon>
        <taxon>Pseudomonadati</taxon>
        <taxon>Pseudomonadota</taxon>
        <taxon>Betaproteobacteria</taxon>
        <taxon>Nitrosomonadales</taxon>
        <taxon>Nitrosomonadaceae</taxon>
        <taxon>Nitrosomonas</taxon>
    </lineage>
</organism>
<feature type="transmembrane region" description="Helical" evidence="1">
    <location>
        <begin position="159"/>
        <end position="178"/>
    </location>
</feature>
<feature type="domain" description="DUF2157" evidence="2">
    <location>
        <begin position="37"/>
        <end position="144"/>
    </location>
</feature>
<feature type="transmembrane region" description="Helical" evidence="1">
    <location>
        <begin position="47"/>
        <end position="65"/>
    </location>
</feature>
<proteinExistence type="predicted"/>
<sequence>MANKQEALQEIITIAQNHRLSVDEVVAAMRDSQAIAVQQSHGILSRMFGYIGSILVFAGICILIGMQWDQLSSGERVAITLGSGFIAFLLGLATMDHAKYDRAATPFLLMAALFQPTGIVVMLDEYSRGGDPLYGVLFMSIIMLIQQGAIFCYKQRTTLAFTTIFFGCSFFFTAMSLLEIDGNLIALAVGTSLMCISWALSNSPHRAIAAFWYLIGSSLLLISAFDLLQDSPFEVLYLGLSATLIYISTTARSRVLLLVGTVSMLAYISYFTYEHFSNALGWPLVLIICGIAFIAIGSIAMKINNRYLRESR</sequence>
<feature type="transmembrane region" description="Helical" evidence="1">
    <location>
        <begin position="255"/>
        <end position="273"/>
    </location>
</feature>
<gene>
    <name evidence="3" type="ORF">SAMN05421880_11170</name>
</gene>
<protein>
    <submittedName>
        <fullName evidence="3">Predicted membrane protein</fullName>
    </submittedName>
</protein>
<feature type="transmembrane region" description="Helical" evidence="1">
    <location>
        <begin position="184"/>
        <end position="200"/>
    </location>
</feature>
<evidence type="ECO:0000259" key="2">
    <source>
        <dbReference type="Pfam" id="PF09925"/>
    </source>
</evidence>
<feature type="transmembrane region" description="Helical" evidence="1">
    <location>
        <begin position="77"/>
        <end position="95"/>
    </location>
</feature>
<evidence type="ECO:0000313" key="3">
    <source>
        <dbReference type="EMBL" id="SFM28017.1"/>
    </source>
</evidence>
<dbReference type="AlphaFoldDB" id="A0A1I4PJW2"/>
<dbReference type="InterPro" id="IPR018677">
    <property type="entry name" value="DUF2157"/>
</dbReference>
<dbReference type="STRING" id="52442.SAMN05421880_11170"/>
<keyword evidence="4" id="KW-1185">Reference proteome</keyword>
<keyword evidence="1" id="KW-0472">Membrane</keyword>
<feature type="transmembrane region" description="Helical" evidence="1">
    <location>
        <begin position="133"/>
        <end position="152"/>
    </location>
</feature>
<feature type="transmembrane region" description="Helical" evidence="1">
    <location>
        <begin position="207"/>
        <end position="225"/>
    </location>
</feature>